<dbReference type="Proteomes" id="UP001498771">
    <property type="component" value="Unassembled WGS sequence"/>
</dbReference>
<reference evidence="7 8" key="1">
    <citation type="submission" date="2024-03" db="EMBL/GenBank/DDBJ databases">
        <title>Genome-scale model development and genomic sequencing of the oleaginous clade Lipomyces.</title>
        <authorList>
            <consortium name="Lawrence Berkeley National Laboratory"/>
            <person name="Czajka J.J."/>
            <person name="Han Y."/>
            <person name="Kim J."/>
            <person name="Mondo S.J."/>
            <person name="Hofstad B.A."/>
            <person name="Robles A."/>
            <person name="Haridas S."/>
            <person name="Riley R."/>
            <person name="LaButti K."/>
            <person name="Pangilinan J."/>
            <person name="Andreopoulos W."/>
            <person name="Lipzen A."/>
            <person name="Yan J."/>
            <person name="Wang M."/>
            <person name="Ng V."/>
            <person name="Grigoriev I.V."/>
            <person name="Spatafora J.W."/>
            <person name="Magnuson J.K."/>
            <person name="Baker S.E."/>
            <person name="Pomraning K.R."/>
        </authorList>
    </citation>
    <scope>NUCLEOTIDE SEQUENCE [LARGE SCALE GENOMIC DNA]</scope>
    <source>
        <strain evidence="7 8">Phaff 52-87</strain>
    </source>
</reference>
<keyword evidence="2 4" id="KW-0813">Transport</keyword>
<dbReference type="PANTHER" id="PTHR13043">
    <property type="entry name" value="EXOCYST COMPLEX COMPONENT SEC5"/>
    <property type="match status" value="1"/>
</dbReference>
<evidence type="ECO:0000256" key="2">
    <source>
        <dbReference type="ARBA" id="ARBA00022448"/>
    </source>
</evidence>
<feature type="region of interest" description="Disordered" evidence="5">
    <location>
        <begin position="464"/>
        <end position="489"/>
    </location>
</feature>
<organism evidence="7 8">
    <name type="scientific">Myxozyma melibiosi</name>
    <dbReference type="NCBI Taxonomy" id="54550"/>
    <lineage>
        <taxon>Eukaryota</taxon>
        <taxon>Fungi</taxon>
        <taxon>Dikarya</taxon>
        <taxon>Ascomycota</taxon>
        <taxon>Saccharomycotina</taxon>
        <taxon>Lipomycetes</taxon>
        <taxon>Lipomycetales</taxon>
        <taxon>Lipomycetaceae</taxon>
        <taxon>Myxozyma</taxon>
    </lineage>
</organism>
<evidence type="ECO:0000259" key="6">
    <source>
        <dbReference type="Pfam" id="PF15469"/>
    </source>
</evidence>
<comment type="caution">
    <text evidence="7">The sequence shown here is derived from an EMBL/GenBank/DDBJ whole genome shotgun (WGS) entry which is preliminary data.</text>
</comment>
<evidence type="ECO:0000256" key="4">
    <source>
        <dbReference type="RuleBase" id="RU365069"/>
    </source>
</evidence>
<evidence type="ECO:0000256" key="1">
    <source>
        <dbReference type="ARBA" id="ARBA00010578"/>
    </source>
</evidence>
<gene>
    <name evidence="7" type="ORF">BZA70DRAFT_79666</name>
</gene>
<dbReference type="PANTHER" id="PTHR13043:SF1">
    <property type="entry name" value="EXOCYST COMPLEX COMPONENT 2"/>
    <property type="match status" value="1"/>
</dbReference>
<feature type="region of interest" description="Disordered" evidence="5">
    <location>
        <begin position="886"/>
        <end position="912"/>
    </location>
</feature>
<name>A0ABR1F0P6_9ASCO</name>
<dbReference type="GeneID" id="90040927"/>
<protein>
    <recommendedName>
        <fullName evidence="4">Exocyst complex component SEC5</fullName>
    </recommendedName>
</protein>
<feature type="compositionally biased region" description="Polar residues" evidence="5">
    <location>
        <begin position="419"/>
        <end position="433"/>
    </location>
</feature>
<feature type="region of interest" description="Disordered" evidence="5">
    <location>
        <begin position="408"/>
        <end position="433"/>
    </location>
</feature>
<evidence type="ECO:0000313" key="7">
    <source>
        <dbReference type="EMBL" id="KAK7203423.1"/>
    </source>
</evidence>
<evidence type="ECO:0000313" key="8">
    <source>
        <dbReference type="Proteomes" id="UP001498771"/>
    </source>
</evidence>
<keyword evidence="8" id="KW-1185">Reference proteome</keyword>
<sequence length="912" mass="103748">MDYNADTVYKIYGFDDQFPISWTDATVDEKELSFVLGDDTSKPDKKAGKKDDDRVLQRNFDVFVKMKSTVDTAYLEMKRDFLQERKNWGVASISNSIEDANERAVWIMKPIVDSKVASDRLKATLSLIDRHRYLFDLPASLQNSISTGDSDLVVRDYRRGRALTEEIRTLPHSSELTDYYVQQRRVIERIWGEVEIVIEDYKSDVWQKLIGATADDSSYLSYITILLEIGVEDNPILVWLGEQIKNLKKRMKDTFHELNKFLYALQQDLEKAEKPSQNSTIYYFLNAIKLSIDSAEIMRDSPEIVMTWSRMSQVIDEVVKYFGKQIKNFWLCASGFLDGQTQKNLPTGINGESKVHLSFSKEQENQLRTESKEIVELFSSSITEFFLNTVSECEEKAKRKLMQTAETEDFDLSERKENQPTISESSGNSVMNLKNPSVASLSASAMLASSLKNDRIADAQKYMTSDRRPRTPPLPVQQQEQQPPPSPGSLKNFELYAFLPTSSNAISATYFLAQIVGSVGTVASDLSNLAISSKHVETLRNLVSTVRERCTSACCLAWQQDAKRLNILEDWRVAPSRRGTRLPTLFLAYQTAVWQGLHRVMYVENAEKKADVHVVMPPSSKIVSNIKTQFVNSIFLVLDGLMHDAVASDKKRANDGPAAKFAVPSESRILLTICNITELKDNIVPRMFERFSKFFGITLTDNSNIMGDSLKQADEQLFNAYTKKKRAHLSSIIRGGILKSGIRWGELEKPTDVDVYIYEALLALVHVHAQVFTVAPSLIERVISELLKHIISTIVECFRQVDKFSFGGLLQGTIDVQLIDQEMSNYITPEIEELCKTAYTALQDATDRSQMDVNVMTSQLEEMKKLLGRCHKNSRVEFLCFKEKRSKPSESAQQYQPQSQAQQKQYRDQNIL</sequence>
<comment type="subunit">
    <text evidence="4">Component of the exocyst complex.</text>
</comment>
<evidence type="ECO:0000256" key="5">
    <source>
        <dbReference type="SAM" id="MobiDB-lite"/>
    </source>
</evidence>
<keyword evidence="4" id="KW-0653">Protein transport</keyword>
<evidence type="ECO:0000256" key="3">
    <source>
        <dbReference type="ARBA" id="ARBA00022483"/>
    </source>
</evidence>
<feature type="compositionally biased region" description="Low complexity" evidence="5">
    <location>
        <begin position="891"/>
        <end position="904"/>
    </location>
</feature>
<dbReference type="InterPro" id="IPR029175">
    <property type="entry name" value="EXOC2/Sec5"/>
</dbReference>
<feature type="domain" description="Exocyst complex component EXOC2/Sec5 N-terminal" evidence="6">
    <location>
        <begin position="54"/>
        <end position="881"/>
    </location>
</feature>
<dbReference type="RefSeq" id="XP_064766456.1">
    <property type="nucleotide sequence ID" value="XM_064915415.1"/>
</dbReference>
<dbReference type="InterPro" id="IPR039481">
    <property type="entry name" value="EXOC2/Sec5_N_dom"/>
</dbReference>
<comment type="function">
    <text evidence="4">Component of the exocyst complex involved in the docking of exocytic vesicles with fusion sites on the plasma membrane.</text>
</comment>
<proteinExistence type="inferred from homology"/>
<accession>A0ABR1F0P6</accession>
<dbReference type="Pfam" id="PF15469">
    <property type="entry name" value="Sec5"/>
    <property type="match status" value="1"/>
</dbReference>
<comment type="similarity">
    <text evidence="1 4">Belongs to the SEC5 family.</text>
</comment>
<dbReference type="EMBL" id="JBBJBU010000012">
    <property type="protein sequence ID" value="KAK7203423.1"/>
    <property type="molecule type" value="Genomic_DNA"/>
</dbReference>
<keyword evidence="3 4" id="KW-0268">Exocytosis</keyword>